<feature type="modified residue" description="4-aspartylphosphate" evidence="2">
    <location>
        <position position="55"/>
    </location>
</feature>
<protein>
    <submittedName>
        <fullName evidence="5">Response regulator receiver domain protein</fullName>
    </submittedName>
</protein>
<keyword evidence="6" id="KW-1185">Reference proteome</keyword>
<evidence type="ECO:0000259" key="4">
    <source>
        <dbReference type="PROSITE" id="PS50930"/>
    </source>
</evidence>
<dbReference type="GO" id="GO:0003677">
    <property type="term" value="F:DNA binding"/>
    <property type="evidence" value="ECO:0007669"/>
    <property type="project" value="InterPro"/>
</dbReference>
<dbReference type="PROSITE" id="PS50110">
    <property type="entry name" value="RESPONSE_REGULATORY"/>
    <property type="match status" value="1"/>
</dbReference>
<gene>
    <name evidence="5" type="ordered locus">TERTU_4736</name>
</gene>
<dbReference type="InterPro" id="IPR007492">
    <property type="entry name" value="LytTR_DNA-bd_dom"/>
</dbReference>
<dbReference type="HOGENOM" id="CLU_000445_14_1_6"/>
<dbReference type="EMBL" id="CP001614">
    <property type="protein sequence ID" value="ACR12054.1"/>
    <property type="molecule type" value="Genomic_DNA"/>
</dbReference>
<dbReference type="eggNOG" id="COG3279">
    <property type="taxonomic scope" value="Bacteria"/>
</dbReference>
<dbReference type="InterPro" id="IPR001789">
    <property type="entry name" value="Sig_transdc_resp-reg_receiver"/>
</dbReference>
<dbReference type="PROSITE" id="PS50930">
    <property type="entry name" value="HTH_LYTTR"/>
    <property type="match status" value="1"/>
</dbReference>
<dbReference type="SUPFAM" id="SSF52172">
    <property type="entry name" value="CheY-like"/>
    <property type="match status" value="1"/>
</dbReference>
<evidence type="ECO:0000256" key="1">
    <source>
        <dbReference type="ARBA" id="ARBA00023012"/>
    </source>
</evidence>
<dbReference type="STRING" id="377629.TERTU_4736"/>
<dbReference type="Gene3D" id="3.40.50.2300">
    <property type="match status" value="1"/>
</dbReference>
<evidence type="ECO:0000256" key="2">
    <source>
        <dbReference type="PROSITE-ProRule" id="PRU00169"/>
    </source>
</evidence>
<feature type="domain" description="HTH LytTR-type" evidence="4">
    <location>
        <begin position="147"/>
        <end position="249"/>
    </location>
</feature>
<dbReference type="InterPro" id="IPR011006">
    <property type="entry name" value="CheY-like_superfamily"/>
</dbReference>
<name>C5BKL3_TERTT</name>
<keyword evidence="2" id="KW-0597">Phosphoprotein</keyword>
<reference evidence="5 6" key="1">
    <citation type="journal article" date="2009" name="PLoS ONE">
        <title>The complete genome of Teredinibacter turnerae T7901: an intracellular endosymbiont of marine wood-boring bivalves (shipworms).</title>
        <authorList>
            <person name="Yang J.C."/>
            <person name="Madupu R."/>
            <person name="Durkin A.S."/>
            <person name="Ekborg N.A."/>
            <person name="Pedamallu C.S."/>
            <person name="Hostetler J.B."/>
            <person name="Radune D."/>
            <person name="Toms B.S."/>
            <person name="Henrissat B."/>
            <person name="Coutinho P.M."/>
            <person name="Schwarz S."/>
            <person name="Field L."/>
            <person name="Trindade-Silva A.E."/>
            <person name="Soares C.A.G."/>
            <person name="Elshahawi S."/>
            <person name="Hanora A."/>
            <person name="Schmidt E.W."/>
            <person name="Haygood M.G."/>
            <person name="Posfai J."/>
            <person name="Benner J."/>
            <person name="Madinger C."/>
            <person name="Nove J."/>
            <person name="Anton B."/>
            <person name="Chaudhary K."/>
            <person name="Foster J."/>
            <person name="Holman A."/>
            <person name="Kumar S."/>
            <person name="Lessard P.A."/>
            <person name="Luyten Y.A."/>
            <person name="Slatko B."/>
            <person name="Wood N."/>
            <person name="Wu B."/>
            <person name="Teplitski M."/>
            <person name="Mougous J.D."/>
            <person name="Ward N."/>
            <person name="Eisen J.A."/>
            <person name="Badger J.H."/>
            <person name="Distel D.L."/>
        </authorList>
    </citation>
    <scope>NUCLEOTIDE SEQUENCE [LARGE SCALE GENOMIC DNA]</scope>
    <source>
        <strain evidence="6">ATCC 39867 / T7901</strain>
    </source>
</reference>
<dbReference type="PANTHER" id="PTHR37299">
    <property type="entry name" value="TRANSCRIPTIONAL REGULATOR-RELATED"/>
    <property type="match status" value="1"/>
</dbReference>
<organism evidence="5 6">
    <name type="scientific">Teredinibacter turnerae (strain ATCC 39867 / T7901)</name>
    <dbReference type="NCBI Taxonomy" id="377629"/>
    <lineage>
        <taxon>Bacteria</taxon>
        <taxon>Pseudomonadati</taxon>
        <taxon>Pseudomonadota</taxon>
        <taxon>Gammaproteobacteria</taxon>
        <taxon>Cellvibrionales</taxon>
        <taxon>Cellvibrionaceae</taxon>
        <taxon>Teredinibacter</taxon>
    </lineage>
</organism>
<sequence>MTLSAIIVDDEPHARQALERMLGECLHIAIIDRCENGLAAVKAVHKMQPDVLFLDIQMPKLDGFDVLELLGEAAPPVVFVTAHDDYAIRAFENNAVDYLLKPVAKARLQACVDRLHTRLQTSTPQDDNTMANLLTVHQQANTPINRILVREKGDVHVVMTRDIIALEAADDYVVIHTEQQKLIKQERLNKLETRLDPRQFCRIHRSAIINLDYLAGIETETKDSRLANLKNGMQLAISRTGYSKLVQLL</sequence>
<accession>C5BKL3</accession>
<dbReference type="KEGG" id="ttu:TERTU_4736"/>
<dbReference type="InterPro" id="IPR046947">
    <property type="entry name" value="LytR-like"/>
</dbReference>
<evidence type="ECO:0000313" key="6">
    <source>
        <dbReference type="Proteomes" id="UP000009080"/>
    </source>
</evidence>
<evidence type="ECO:0000313" key="5">
    <source>
        <dbReference type="EMBL" id="ACR12054.1"/>
    </source>
</evidence>
<dbReference type="OrthoDB" id="236568at2"/>
<evidence type="ECO:0000259" key="3">
    <source>
        <dbReference type="PROSITE" id="PS50110"/>
    </source>
</evidence>
<dbReference type="RefSeq" id="WP_015818166.1">
    <property type="nucleotide sequence ID" value="NC_012997.1"/>
</dbReference>
<dbReference type="Proteomes" id="UP000009080">
    <property type="component" value="Chromosome"/>
</dbReference>
<dbReference type="SMART" id="SM00448">
    <property type="entry name" value="REC"/>
    <property type="match status" value="1"/>
</dbReference>
<dbReference type="PANTHER" id="PTHR37299:SF1">
    <property type="entry name" value="STAGE 0 SPORULATION PROTEIN A HOMOLOG"/>
    <property type="match status" value="1"/>
</dbReference>
<dbReference type="Gene3D" id="2.40.50.1020">
    <property type="entry name" value="LytTr DNA-binding domain"/>
    <property type="match status" value="1"/>
</dbReference>
<dbReference type="AlphaFoldDB" id="C5BKL3"/>
<keyword evidence="1" id="KW-0902">Two-component regulatory system</keyword>
<dbReference type="GO" id="GO:0000156">
    <property type="term" value="F:phosphorelay response regulator activity"/>
    <property type="evidence" value="ECO:0007669"/>
    <property type="project" value="InterPro"/>
</dbReference>
<dbReference type="SMART" id="SM00850">
    <property type="entry name" value="LytTR"/>
    <property type="match status" value="1"/>
</dbReference>
<proteinExistence type="predicted"/>
<feature type="domain" description="Response regulatory" evidence="3">
    <location>
        <begin position="4"/>
        <end position="116"/>
    </location>
</feature>
<dbReference type="Pfam" id="PF00072">
    <property type="entry name" value="Response_reg"/>
    <property type="match status" value="1"/>
</dbReference>
<dbReference type="Pfam" id="PF04397">
    <property type="entry name" value="LytTR"/>
    <property type="match status" value="1"/>
</dbReference>